<comment type="caution">
    <text evidence="1">The sequence shown here is derived from an EMBL/GenBank/DDBJ whole genome shotgun (WGS) entry which is preliminary data.</text>
</comment>
<reference evidence="1 2" key="1">
    <citation type="journal article" date="2002" name="Nature">
        <title>Genome sequence and comparative analysis of the model rodent malaria parasite Plasmodium yoelii yoelii.</title>
        <authorList>
            <person name="Carlton J.M."/>
            <person name="Angiuoli S.V."/>
            <person name="Suh B.B."/>
            <person name="Kooij T.W."/>
            <person name="Pertea M."/>
            <person name="Silva J.C."/>
            <person name="Ermolaeva M.D."/>
            <person name="Allen J.E."/>
            <person name="Selengut J.D."/>
            <person name="Koo H.L."/>
            <person name="Peterson J.D."/>
            <person name="Pop M."/>
            <person name="Kosack D.S."/>
            <person name="Shumway M.F."/>
            <person name="Bidwell S.L."/>
            <person name="Shallom S.J."/>
            <person name="van Aken S.E."/>
            <person name="Riedmuller S.B."/>
            <person name="Feldblyum T.V."/>
            <person name="Cho J.K."/>
            <person name="Quackenbush J."/>
            <person name="Sedegah M."/>
            <person name="Shoaibi A."/>
            <person name="Cummings L.M."/>
            <person name="Florens L."/>
            <person name="Yates J.R."/>
            <person name="Raine J.D."/>
            <person name="Sinden R.E."/>
            <person name="Harris M.A."/>
            <person name="Cunningham D.A."/>
            <person name="Preiser P.R."/>
            <person name="Bergman L.W."/>
            <person name="Vaidya A.B."/>
            <person name="van Lin L.H."/>
            <person name="Janse C.J."/>
            <person name="Waters A.P."/>
            <person name="Smith H.O."/>
            <person name="White O.R."/>
            <person name="Salzberg S.L."/>
            <person name="Venter J.C."/>
            <person name="Fraser C.M."/>
            <person name="Hoffman S.L."/>
            <person name="Gardner M.J."/>
            <person name="Carucci D.J."/>
        </authorList>
    </citation>
    <scope>NUCLEOTIDE SEQUENCE [LARGE SCALE GENOMIC DNA]</scope>
    <source>
        <strain evidence="1 2">17XNL</strain>
    </source>
</reference>
<dbReference type="InParanoid" id="Q7R7G0"/>
<evidence type="ECO:0000313" key="2">
    <source>
        <dbReference type="Proteomes" id="UP000008553"/>
    </source>
</evidence>
<keyword evidence="2" id="KW-1185">Reference proteome</keyword>
<protein>
    <submittedName>
        <fullName evidence="1">Uncharacterized protein</fullName>
    </submittedName>
</protein>
<organism evidence="1 2">
    <name type="scientific">Plasmodium yoelii yoelii</name>
    <dbReference type="NCBI Taxonomy" id="73239"/>
    <lineage>
        <taxon>Eukaryota</taxon>
        <taxon>Sar</taxon>
        <taxon>Alveolata</taxon>
        <taxon>Apicomplexa</taxon>
        <taxon>Aconoidasida</taxon>
        <taxon>Haemosporida</taxon>
        <taxon>Plasmodiidae</taxon>
        <taxon>Plasmodium</taxon>
        <taxon>Plasmodium (Vinckeia)</taxon>
    </lineage>
</organism>
<dbReference type="EMBL" id="AABL01002835">
    <property type="protein sequence ID" value="EAA20127.1"/>
    <property type="molecule type" value="Genomic_DNA"/>
</dbReference>
<feature type="non-terminal residue" evidence="1">
    <location>
        <position position="1"/>
    </location>
</feature>
<name>Q7R7G0_PLAYO</name>
<dbReference type="AlphaFoldDB" id="Q7R7G0"/>
<dbReference type="Proteomes" id="UP000008553">
    <property type="component" value="Unassembled WGS sequence"/>
</dbReference>
<accession>Q7R7G0</accession>
<proteinExistence type="predicted"/>
<sequence length="25" mass="2711">YNIILSPNPNVGSTSITLTHNIKTI</sequence>
<evidence type="ECO:0000313" key="1">
    <source>
        <dbReference type="EMBL" id="EAA20127.1"/>
    </source>
</evidence>
<dbReference type="PaxDb" id="73239-Q7R7G0"/>
<gene>
    <name evidence="1" type="ORF">PY07627</name>
</gene>